<dbReference type="SUPFAM" id="SSF53613">
    <property type="entry name" value="Ribokinase-like"/>
    <property type="match status" value="1"/>
</dbReference>
<keyword evidence="5" id="KW-1185">Reference proteome</keyword>
<evidence type="ECO:0000256" key="2">
    <source>
        <dbReference type="ARBA" id="ARBA00022777"/>
    </source>
</evidence>
<dbReference type="InterPro" id="IPR052562">
    <property type="entry name" value="Ketohexokinase-related"/>
</dbReference>
<name>A0ABX0XXG2_9ACTN</name>
<evidence type="ECO:0000313" key="4">
    <source>
        <dbReference type="EMBL" id="NJC70526.1"/>
    </source>
</evidence>
<evidence type="ECO:0000259" key="3">
    <source>
        <dbReference type="Pfam" id="PF00294"/>
    </source>
</evidence>
<accession>A0ABX0XXG2</accession>
<comment type="caution">
    <text evidence="4">The sequence shown here is derived from an EMBL/GenBank/DDBJ whole genome shotgun (WGS) entry which is preliminary data.</text>
</comment>
<dbReference type="GO" id="GO:0016301">
    <property type="term" value="F:kinase activity"/>
    <property type="evidence" value="ECO:0007669"/>
    <property type="project" value="UniProtKB-KW"/>
</dbReference>
<dbReference type="Gene3D" id="3.40.1190.20">
    <property type="match status" value="1"/>
</dbReference>
<dbReference type="Pfam" id="PF00294">
    <property type="entry name" value="PfkB"/>
    <property type="match status" value="1"/>
</dbReference>
<dbReference type="Proteomes" id="UP000722989">
    <property type="component" value="Unassembled WGS sequence"/>
</dbReference>
<evidence type="ECO:0000313" key="5">
    <source>
        <dbReference type="Proteomes" id="UP000722989"/>
    </source>
</evidence>
<organism evidence="4 5">
    <name type="scientific">Planosporangium thailandense</name>
    <dbReference type="NCBI Taxonomy" id="765197"/>
    <lineage>
        <taxon>Bacteria</taxon>
        <taxon>Bacillati</taxon>
        <taxon>Actinomycetota</taxon>
        <taxon>Actinomycetes</taxon>
        <taxon>Micromonosporales</taxon>
        <taxon>Micromonosporaceae</taxon>
        <taxon>Planosporangium</taxon>
    </lineage>
</organism>
<keyword evidence="1" id="KW-0808">Transferase</keyword>
<dbReference type="EMBL" id="JAATVY010000007">
    <property type="protein sequence ID" value="NJC70526.1"/>
    <property type="molecule type" value="Genomic_DNA"/>
</dbReference>
<dbReference type="PROSITE" id="PS00584">
    <property type="entry name" value="PFKB_KINASES_2"/>
    <property type="match status" value="1"/>
</dbReference>
<dbReference type="RefSeq" id="WP_167925441.1">
    <property type="nucleotide sequence ID" value="NZ_JAATVY010000007.1"/>
</dbReference>
<dbReference type="InterPro" id="IPR029056">
    <property type="entry name" value="Ribokinase-like"/>
</dbReference>
<proteinExistence type="predicted"/>
<dbReference type="InterPro" id="IPR002173">
    <property type="entry name" value="Carboh/pur_kinase_PfkB_CS"/>
</dbReference>
<sequence>MTPPRAVFAGLCTFDVIQLVERVPAANEKTTAVEQVVAAGGPAANAAATFAHLGGSATLVTGVGDHPLAAGVKADLDALGVRLVDLAAGVQLPPAVSSVLVTAGTGARSVVSRNALGQRLRPPDALADLVGDADVVLVDGHHPELAGATLAAAGDRPAILDGGSWKPHLPDLFPLVDVAICSADLRAPSGEPALELLRNRGVPWVAVTDGAEPVRWVGPAPAGQASAGQASAGQVEVPAVDVVDTTGAGDVFHGAFAYALATAGRLDETTFVAALGRAAETAAASCRTFGTRDWMRPAG</sequence>
<dbReference type="PANTHER" id="PTHR42774">
    <property type="entry name" value="PHOSPHOTRANSFERASE SYSTEM TRANSPORT PROTEIN"/>
    <property type="match status" value="1"/>
</dbReference>
<gene>
    <name evidence="4" type="ORF">HC031_12500</name>
</gene>
<keyword evidence="2 4" id="KW-0418">Kinase</keyword>
<evidence type="ECO:0000256" key="1">
    <source>
        <dbReference type="ARBA" id="ARBA00022679"/>
    </source>
</evidence>
<protein>
    <submittedName>
        <fullName evidence="4">Sugar kinase</fullName>
    </submittedName>
</protein>
<dbReference type="InterPro" id="IPR011611">
    <property type="entry name" value="PfkB_dom"/>
</dbReference>
<reference evidence="4 5" key="1">
    <citation type="submission" date="2020-03" db="EMBL/GenBank/DDBJ databases">
        <title>WGS of the type strain of Planosporangium spp.</title>
        <authorList>
            <person name="Thawai C."/>
        </authorList>
    </citation>
    <scope>NUCLEOTIDE SEQUENCE [LARGE SCALE GENOMIC DNA]</scope>
    <source>
        <strain evidence="4 5">TBRC 5610</strain>
    </source>
</reference>
<feature type="domain" description="Carbohydrate kinase PfkB" evidence="3">
    <location>
        <begin position="7"/>
        <end position="293"/>
    </location>
</feature>
<dbReference type="PANTHER" id="PTHR42774:SF3">
    <property type="entry name" value="KETOHEXOKINASE"/>
    <property type="match status" value="1"/>
</dbReference>